<proteinExistence type="predicted"/>
<evidence type="ECO:0000313" key="2">
    <source>
        <dbReference type="Proteomes" id="UP000044602"/>
    </source>
</evidence>
<organism evidence="1 2">
    <name type="scientific">Verticillium longisporum</name>
    <name type="common">Verticillium dahliae var. longisporum</name>
    <dbReference type="NCBI Taxonomy" id="100787"/>
    <lineage>
        <taxon>Eukaryota</taxon>
        <taxon>Fungi</taxon>
        <taxon>Dikarya</taxon>
        <taxon>Ascomycota</taxon>
        <taxon>Pezizomycotina</taxon>
        <taxon>Sordariomycetes</taxon>
        <taxon>Hypocreomycetidae</taxon>
        <taxon>Glomerellales</taxon>
        <taxon>Plectosphaerellaceae</taxon>
        <taxon>Verticillium</taxon>
    </lineage>
</organism>
<accession>A0A0G4KWP7</accession>
<keyword evidence="2" id="KW-1185">Reference proteome</keyword>
<sequence length="41" mass="5013">MRFCSIITIHRTCCWHGTLIPNLPFLYYPICRRCRVQARSW</sequence>
<name>A0A0G4KWP7_VERLO</name>
<dbReference type="EMBL" id="CVQH01005335">
    <property type="protein sequence ID" value="CRK14116.1"/>
    <property type="molecule type" value="Genomic_DNA"/>
</dbReference>
<dbReference type="AlphaFoldDB" id="A0A0G4KWP7"/>
<dbReference type="Proteomes" id="UP000044602">
    <property type="component" value="Unassembled WGS sequence"/>
</dbReference>
<evidence type="ECO:0000313" key="1">
    <source>
        <dbReference type="EMBL" id="CRK14116.1"/>
    </source>
</evidence>
<gene>
    <name evidence="1" type="ORF">BN1708_011063</name>
</gene>
<reference evidence="1 2" key="1">
    <citation type="submission" date="2015-05" db="EMBL/GenBank/DDBJ databases">
        <authorList>
            <person name="Wang D.B."/>
            <person name="Wang M."/>
        </authorList>
    </citation>
    <scope>NUCLEOTIDE SEQUENCE [LARGE SCALE GENOMIC DNA]</scope>
    <source>
        <strain evidence="1">VL1</strain>
    </source>
</reference>
<protein>
    <submittedName>
        <fullName evidence="1">Uncharacterized protein</fullName>
    </submittedName>
</protein>